<organism evidence="1 2">
    <name type="scientific">Pseudodesulfovibrio karagichevae</name>
    <dbReference type="NCBI Taxonomy" id="3239305"/>
    <lineage>
        <taxon>Bacteria</taxon>
        <taxon>Pseudomonadati</taxon>
        <taxon>Thermodesulfobacteriota</taxon>
        <taxon>Desulfovibrionia</taxon>
        <taxon>Desulfovibrionales</taxon>
        <taxon>Desulfovibrionaceae</taxon>
    </lineage>
</organism>
<accession>A0ABV4JWU8</accession>
<name>A0ABV4JWU8_9BACT</name>
<dbReference type="EMBL" id="JBGLYH010000001">
    <property type="protein sequence ID" value="MEZ7195197.1"/>
    <property type="molecule type" value="Genomic_DNA"/>
</dbReference>
<evidence type="ECO:0000313" key="2">
    <source>
        <dbReference type="Proteomes" id="UP001568698"/>
    </source>
</evidence>
<sequence>MKRREFFGRLMPFGSQARELARREAPHSEEETAPLTENELFLHAMAQGIDPATVTLEQLETMISKSAPSTTL</sequence>
<dbReference type="Proteomes" id="UP001568698">
    <property type="component" value="Unassembled WGS sequence"/>
</dbReference>
<gene>
    <name evidence="1" type="ORF">AB6M95_00415</name>
</gene>
<comment type="caution">
    <text evidence="1">The sequence shown here is derived from an EMBL/GenBank/DDBJ whole genome shotgun (WGS) entry which is preliminary data.</text>
</comment>
<reference evidence="1 2" key="1">
    <citation type="submission" date="2024-08" db="EMBL/GenBank/DDBJ databases">
        <title>Sulfate-reducing bacteria isolated from formation water of the oil field in Kazakhstan and description of Pseudodesulfovibrio sp.</title>
        <authorList>
            <person name="Bidzhieva S.K."/>
            <person name="Tourova T.P."/>
            <person name="Grouzdev D.S."/>
            <person name="Beletsky A.V."/>
            <person name="Sokolova D.S."/>
            <person name="Samigullina S.R."/>
            <person name="Poltaraus A.B."/>
            <person name="Avtukh A.N."/>
            <person name="Tereshina V.M."/>
            <person name="Zhaparov N.S."/>
            <person name="Mardanov A.V."/>
            <person name="Nazina T.N."/>
        </authorList>
    </citation>
    <scope>NUCLEOTIDE SEQUENCE [LARGE SCALE GENOMIC DNA]</scope>
    <source>
        <strain evidence="1 2">9FUS</strain>
    </source>
</reference>
<dbReference type="RefSeq" id="WP_371384752.1">
    <property type="nucleotide sequence ID" value="NZ_JBGLYH010000001.1"/>
</dbReference>
<proteinExistence type="predicted"/>
<evidence type="ECO:0000313" key="1">
    <source>
        <dbReference type="EMBL" id="MEZ7195197.1"/>
    </source>
</evidence>
<keyword evidence="2" id="KW-1185">Reference proteome</keyword>
<protein>
    <submittedName>
        <fullName evidence="1">Uncharacterized protein</fullName>
    </submittedName>
</protein>